<dbReference type="PANTHER" id="PTHR19303">
    <property type="entry name" value="TRANSPOSON"/>
    <property type="match status" value="1"/>
</dbReference>
<sequence length="303" mass="34613">MADALTGRPSTKQIKRMPKKHKNLYHTYKKKLHIINWRKEHSMESAIDTFFPGVAGDKRTTVWKQILRWESQRDHITMACSKARTRDMRTLRKQGISTTLTCVAEENIAQWVSELREDGIPVSKTLLACKAMDVALEQGLAVNQFKASPSWMKGFMKRWGLAIRAKTRSGQANLADGEKALAEFKTSIRKDRVTAMILADSKGTKYPPFLVLKSKASTIKAVVQENITQRHGFGRQVWKEIEDLEANFPLQVYGNPSAWWNAGISLRFLDFHFGHRRGQAVDPVLLLWDDFSAHFTDEVIERA</sequence>
<keyword evidence="1" id="KW-0238">DNA-binding</keyword>
<dbReference type="Proteomes" id="UP000285712">
    <property type="component" value="Unassembled WGS sequence"/>
</dbReference>
<gene>
    <name evidence="3" type="ORF">DYB35_013420</name>
</gene>
<feature type="domain" description="HTH CENPB-type" evidence="2">
    <location>
        <begin position="92"/>
        <end position="165"/>
    </location>
</feature>
<reference evidence="3 4" key="1">
    <citation type="submission" date="2018-08" db="EMBL/GenBank/DDBJ databases">
        <title>Aphanomyces genome sequencing and annotation.</title>
        <authorList>
            <person name="Minardi D."/>
            <person name="Oidtmann B."/>
            <person name="Van Der Giezen M."/>
            <person name="Studholme D.J."/>
        </authorList>
    </citation>
    <scope>NUCLEOTIDE SEQUENCE [LARGE SCALE GENOMIC DNA]</scope>
    <source>
        <strain evidence="3 4">Sv</strain>
    </source>
</reference>
<dbReference type="AlphaFoldDB" id="A0A3R7E395"/>
<dbReference type="GO" id="GO:0003677">
    <property type="term" value="F:DNA binding"/>
    <property type="evidence" value="ECO:0007669"/>
    <property type="project" value="UniProtKB-KW"/>
</dbReference>
<proteinExistence type="predicted"/>
<dbReference type="EMBL" id="QUTG01004390">
    <property type="protein sequence ID" value="RHY88306.1"/>
    <property type="molecule type" value="Genomic_DNA"/>
</dbReference>
<dbReference type="SUPFAM" id="SSF46689">
    <property type="entry name" value="Homeodomain-like"/>
    <property type="match status" value="1"/>
</dbReference>
<dbReference type="PANTHER" id="PTHR19303:SF57">
    <property type="entry name" value="HTH CENPB-TYPE DOMAIN-CONTAINING PROTEIN"/>
    <property type="match status" value="1"/>
</dbReference>
<dbReference type="InterPro" id="IPR050863">
    <property type="entry name" value="CenT-Element_Derived"/>
</dbReference>
<name>A0A3R7E395_APHAT</name>
<evidence type="ECO:0000313" key="4">
    <source>
        <dbReference type="Proteomes" id="UP000285712"/>
    </source>
</evidence>
<dbReference type="InterPro" id="IPR009057">
    <property type="entry name" value="Homeodomain-like_sf"/>
</dbReference>
<dbReference type="GO" id="GO:0005634">
    <property type="term" value="C:nucleus"/>
    <property type="evidence" value="ECO:0007669"/>
    <property type="project" value="TreeGrafter"/>
</dbReference>
<organism evidence="3 4">
    <name type="scientific">Aphanomyces astaci</name>
    <name type="common">Crayfish plague agent</name>
    <dbReference type="NCBI Taxonomy" id="112090"/>
    <lineage>
        <taxon>Eukaryota</taxon>
        <taxon>Sar</taxon>
        <taxon>Stramenopiles</taxon>
        <taxon>Oomycota</taxon>
        <taxon>Saprolegniomycetes</taxon>
        <taxon>Saprolegniales</taxon>
        <taxon>Verrucalvaceae</taxon>
        <taxon>Aphanomyces</taxon>
    </lineage>
</organism>
<dbReference type="Pfam" id="PF03221">
    <property type="entry name" value="HTH_Tnp_Tc5"/>
    <property type="match status" value="1"/>
</dbReference>
<protein>
    <recommendedName>
        <fullName evidence="2">HTH CENPB-type domain-containing protein</fullName>
    </recommendedName>
</protein>
<dbReference type="VEuPathDB" id="FungiDB:H257_09101"/>
<dbReference type="PROSITE" id="PS51253">
    <property type="entry name" value="HTH_CENPB"/>
    <property type="match status" value="1"/>
</dbReference>
<evidence type="ECO:0000313" key="3">
    <source>
        <dbReference type="EMBL" id="RHY88306.1"/>
    </source>
</evidence>
<accession>A0A3R7E395</accession>
<dbReference type="Gene3D" id="1.10.10.60">
    <property type="entry name" value="Homeodomain-like"/>
    <property type="match status" value="1"/>
</dbReference>
<comment type="caution">
    <text evidence="3">The sequence shown here is derived from an EMBL/GenBank/DDBJ whole genome shotgun (WGS) entry which is preliminary data.</text>
</comment>
<evidence type="ECO:0000256" key="1">
    <source>
        <dbReference type="ARBA" id="ARBA00023125"/>
    </source>
</evidence>
<dbReference type="InterPro" id="IPR006600">
    <property type="entry name" value="HTH_CenpB_DNA-bd_dom"/>
</dbReference>
<evidence type="ECO:0000259" key="2">
    <source>
        <dbReference type="PROSITE" id="PS51253"/>
    </source>
</evidence>